<keyword evidence="1" id="KW-0175">Coiled coil</keyword>
<dbReference type="AlphaFoldDB" id="A0A3B0WZ39"/>
<gene>
    <name evidence="3" type="ORF">MNBD_GAMMA11-2408</name>
</gene>
<organism evidence="3">
    <name type="scientific">hydrothermal vent metagenome</name>
    <dbReference type="NCBI Taxonomy" id="652676"/>
    <lineage>
        <taxon>unclassified sequences</taxon>
        <taxon>metagenomes</taxon>
        <taxon>ecological metagenomes</taxon>
    </lineage>
</organism>
<name>A0A3B0WZ39_9ZZZZ</name>
<reference evidence="3" key="1">
    <citation type="submission" date="2018-06" db="EMBL/GenBank/DDBJ databases">
        <authorList>
            <person name="Zhirakovskaya E."/>
        </authorList>
    </citation>
    <scope>NUCLEOTIDE SEQUENCE</scope>
</reference>
<protein>
    <submittedName>
        <fullName evidence="3">Uncharacterized protein</fullName>
    </submittedName>
</protein>
<dbReference type="EMBL" id="UOFG01000144">
    <property type="protein sequence ID" value="VAW61295.1"/>
    <property type="molecule type" value="Genomic_DNA"/>
</dbReference>
<feature type="coiled-coil region" evidence="1">
    <location>
        <begin position="55"/>
        <end position="82"/>
    </location>
</feature>
<feature type="compositionally biased region" description="Polar residues" evidence="2">
    <location>
        <begin position="1"/>
        <end position="12"/>
    </location>
</feature>
<accession>A0A3B0WZ39</accession>
<sequence>MNNESKASQSIESPEGFHFTPTGKLRKENDYLKQRVTNLEAFKKNFFTAQADLIKAREKLALQDQQLNLDKLRDRIVSQEEEAGATDKLLVFFQQSLLSSTYKDLIASLFNAVEGTDIGLAVQLHSHDEYVQNYFTDTDKEKRNYLIQLINQHKNQPGDNGVVDSGDCFSIHLDYINLLAENLPPADSVKLDQLKEYLKIITIGANSRLDTLIKNIELEDLRKNVYKIFKKTSSSFESMQEEVDSQIMSISDLYLGFEASLNEALNKMALNPEFMNLIKLLLHDMRSELNLILTSSLTVDEDFMATIRKLEEAYSKKYSEQAPEGSVSKD</sequence>
<feature type="region of interest" description="Disordered" evidence="2">
    <location>
        <begin position="1"/>
        <end position="22"/>
    </location>
</feature>
<evidence type="ECO:0000313" key="3">
    <source>
        <dbReference type="EMBL" id="VAW61295.1"/>
    </source>
</evidence>
<evidence type="ECO:0000256" key="2">
    <source>
        <dbReference type="SAM" id="MobiDB-lite"/>
    </source>
</evidence>
<proteinExistence type="predicted"/>
<evidence type="ECO:0000256" key="1">
    <source>
        <dbReference type="SAM" id="Coils"/>
    </source>
</evidence>